<comment type="caution">
    <text evidence="1">The sequence shown here is derived from an EMBL/GenBank/DDBJ whole genome shotgun (WGS) entry which is preliminary data.</text>
</comment>
<gene>
    <name evidence="1" type="ORF">CCMP2556_LOCUS11300</name>
</gene>
<organism evidence="1 2">
    <name type="scientific">Durusdinium trenchii</name>
    <dbReference type="NCBI Taxonomy" id="1381693"/>
    <lineage>
        <taxon>Eukaryota</taxon>
        <taxon>Sar</taxon>
        <taxon>Alveolata</taxon>
        <taxon>Dinophyceae</taxon>
        <taxon>Suessiales</taxon>
        <taxon>Symbiodiniaceae</taxon>
        <taxon>Durusdinium</taxon>
    </lineage>
</organism>
<feature type="non-terminal residue" evidence="1">
    <location>
        <position position="1"/>
    </location>
</feature>
<feature type="non-terminal residue" evidence="1">
    <location>
        <position position="91"/>
    </location>
</feature>
<sequence length="91" mass="10121">YMQPRADGPGLVVSLEATRFSATLLHLKKTLLEKLQEIITKGEKDAKSPEVAAASLNEKYMNQSGYKLGASFTWRDGPYQGQLSHPVTWPE</sequence>
<evidence type="ECO:0000313" key="2">
    <source>
        <dbReference type="Proteomes" id="UP001642484"/>
    </source>
</evidence>
<keyword evidence="2" id="KW-1185">Reference proteome</keyword>
<proteinExistence type="predicted"/>
<reference evidence="1 2" key="1">
    <citation type="submission" date="2024-02" db="EMBL/GenBank/DDBJ databases">
        <authorList>
            <person name="Chen Y."/>
            <person name="Shah S."/>
            <person name="Dougan E. K."/>
            <person name="Thang M."/>
            <person name="Chan C."/>
        </authorList>
    </citation>
    <scope>NUCLEOTIDE SEQUENCE [LARGE SCALE GENOMIC DNA]</scope>
</reference>
<evidence type="ECO:0000313" key="1">
    <source>
        <dbReference type="EMBL" id="CAK9013496.1"/>
    </source>
</evidence>
<protein>
    <submittedName>
        <fullName evidence="1">Uncharacterized protein</fullName>
    </submittedName>
</protein>
<name>A0ABP0JGF9_9DINO</name>
<accession>A0ABP0JGF9</accession>
<dbReference type="Proteomes" id="UP001642484">
    <property type="component" value="Unassembled WGS sequence"/>
</dbReference>
<dbReference type="EMBL" id="CAXAMN010005373">
    <property type="protein sequence ID" value="CAK9013496.1"/>
    <property type="molecule type" value="Genomic_DNA"/>
</dbReference>